<keyword evidence="1" id="KW-0472">Membrane</keyword>
<protein>
    <recommendedName>
        <fullName evidence="3">Transmembrane protein</fullName>
    </recommendedName>
</protein>
<name>A0A2C9WHX6_MANES</name>
<organism evidence="2">
    <name type="scientific">Manihot esculenta</name>
    <name type="common">Cassava</name>
    <name type="synonym">Jatropha manihot</name>
    <dbReference type="NCBI Taxonomy" id="3983"/>
    <lineage>
        <taxon>Eukaryota</taxon>
        <taxon>Viridiplantae</taxon>
        <taxon>Streptophyta</taxon>
        <taxon>Embryophyta</taxon>
        <taxon>Tracheophyta</taxon>
        <taxon>Spermatophyta</taxon>
        <taxon>Magnoliopsida</taxon>
        <taxon>eudicotyledons</taxon>
        <taxon>Gunneridae</taxon>
        <taxon>Pentapetalae</taxon>
        <taxon>rosids</taxon>
        <taxon>fabids</taxon>
        <taxon>Malpighiales</taxon>
        <taxon>Euphorbiaceae</taxon>
        <taxon>Crotonoideae</taxon>
        <taxon>Manihoteae</taxon>
        <taxon>Manihot</taxon>
    </lineage>
</organism>
<evidence type="ECO:0000256" key="1">
    <source>
        <dbReference type="SAM" id="Phobius"/>
    </source>
</evidence>
<reference evidence="2" key="1">
    <citation type="submission" date="2016-02" db="EMBL/GenBank/DDBJ databases">
        <title>WGS assembly of Manihot esculenta.</title>
        <authorList>
            <person name="Bredeson J.V."/>
            <person name="Prochnik S.E."/>
            <person name="Lyons J.B."/>
            <person name="Schmutz J."/>
            <person name="Grimwood J."/>
            <person name="Vrebalov J."/>
            <person name="Bart R.S."/>
            <person name="Amuge T."/>
            <person name="Ferguson M.E."/>
            <person name="Green R."/>
            <person name="Putnam N."/>
            <person name="Stites J."/>
            <person name="Rounsley S."/>
            <person name="Rokhsar D.S."/>
        </authorList>
    </citation>
    <scope>NUCLEOTIDE SEQUENCE [LARGE SCALE GENOMIC DNA]</scope>
    <source>
        <tissue evidence="2">Leaf</tissue>
    </source>
</reference>
<dbReference type="AlphaFoldDB" id="A0A2C9WHX6"/>
<feature type="transmembrane region" description="Helical" evidence="1">
    <location>
        <begin position="38"/>
        <end position="63"/>
    </location>
</feature>
<accession>A0A2C9WHX6</accession>
<proteinExistence type="predicted"/>
<gene>
    <name evidence="2" type="ORF">MANES_01G047600</name>
</gene>
<evidence type="ECO:0000313" key="2">
    <source>
        <dbReference type="EMBL" id="OAY59642.1"/>
    </source>
</evidence>
<sequence>MYIFSPTSLAPLGKGASSSPARKVSLSPYLRIGAIDSFFFSLFFACIYLFCAGGFHQGIFILCRVTLRMVFHRFNWVTLRFNVRRDADLWVSTSRGRVPGLDDFNSDPQNLF</sequence>
<keyword evidence="1" id="KW-1133">Transmembrane helix</keyword>
<evidence type="ECO:0008006" key="3">
    <source>
        <dbReference type="Google" id="ProtNLM"/>
    </source>
</evidence>
<keyword evidence="1" id="KW-0812">Transmembrane</keyword>
<dbReference type="EMBL" id="CM004387">
    <property type="protein sequence ID" value="OAY59642.1"/>
    <property type="molecule type" value="Genomic_DNA"/>
</dbReference>